<dbReference type="Gene3D" id="3.40.50.2300">
    <property type="match status" value="1"/>
</dbReference>
<dbReference type="CDD" id="cd06170">
    <property type="entry name" value="LuxR_C_like"/>
    <property type="match status" value="1"/>
</dbReference>
<dbReference type="SMART" id="SM00421">
    <property type="entry name" value="HTH_LUXR"/>
    <property type="match status" value="1"/>
</dbReference>
<dbReference type="InterPro" id="IPR016032">
    <property type="entry name" value="Sig_transdc_resp-reg_C-effctor"/>
</dbReference>
<name>A0A918DJ27_9ALTE</name>
<accession>A0A918DJ27</accession>
<evidence type="ECO:0000313" key="5">
    <source>
        <dbReference type="EMBL" id="GGO67809.1"/>
    </source>
</evidence>
<comment type="caution">
    <text evidence="5">The sequence shown here is derived from an EMBL/GenBank/DDBJ whole genome shotgun (WGS) entry which is preliminary data.</text>
</comment>
<dbReference type="InterPro" id="IPR000792">
    <property type="entry name" value="Tscrpt_reg_LuxR_C"/>
</dbReference>
<evidence type="ECO:0000256" key="1">
    <source>
        <dbReference type="ARBA" id="ARBA00023015"/>
    </source>
</evidence>
<reference evidence="5" key="1">
    <citation type="journal article" date="2014" name="Int. J. Syst. Evol. Microbiol.">
        <title>Complete genome sequence of Corynebacterium casei LMG S-19264T (=DSM 44701T), isolated from a smear-ripened cheese.</title>
        <authorList>
            <consortium name="US DOE Joint Genome Institute (JGI-PGF)"/>
            <person name="Walter F."/>
            <person name="Albersmeier A."/>
            <person name="Kalinowski J."/>
            <person name="Ruckert C."/>
        </authorList>
    </citation>
    <scope>NUCLEOTIDE SEQUENCE</scope>
    <source>
        <strain evidence="5">CGMCC 1.7086</strain>
    </source>
</reference>
<dbReference type="PROSITE" id="PS50043">
    <property type="entry name" value="HTH_LUXR_2"/>
    <property type="match status" value="1"/>
</dbReference>
<evidence type="ECO:0000259" key="4">
    <source>
        <dbReference type="PROSITE" id="PS50043"/>
    </source>
</evidence>
<dbReference type="GO" id="GO:0006355">
    <property type="term" value="P:regulation of DNA-templated transcription"/>
    <property type="evidence" value="ECO:0007669"/>
    <property type="project" value="InterPro"/>
</dbReference>
<reference evidence="5" key="2">
    <citation type="submission" date="2020-09" db="EMBL/GenBank/DDBJ databases">
        <authorList>
            <person name="Sun Q."/>
            <person name="Zhou Y."/>
        </authorList>
    </citation>
    <scope>NUCLEOTIDE SEQUENCE</scope>
    <source>
        <strain evidence="5">CGMCC 1.7086</strain>
    </source>
</reference>
<feature type="domain" description="HTH luxR-type" evidence="4">
    <location>
        <begin position="154"/>
        <end position="219"/>
    </location>
</feature>
<dbReference type="PRINTS" id="PR00038">
    <property type="entry name" value="HTHLUXR"/>
</dbReference>
<dbReference type="RefSeq" id="WP_188692679.1">
    <property type="nucleotide sequence ID" value="NZ_BMLS01000002.1"/>
</dbReference>
<dbReference type="PANTHER" id="PTHR44688:SF16">
    <property type="entry name" value="DNA-BINDING TRANSCRIPTIONAL ACTIVATOR DEVR_DOSR"/>
    <property type="match status" value="1"/>
</dbReference>
<dbReference type="InterPro" id="IPR036388">
    <property type="entry name" value="WH-like_DNA-bd_sf"/>
</dbReference>
<gene>
    <name evidence="5" type="ORF">GCM10010982_15230</name>
</gene>
<sequence>MNIDTYSLQVVHPNPSAQDSPSSYVFLRLLQTCPVTIHQVYDPAMIKEPGQFDLLFFNVQDAYWGEMLPGYLLDLAIAHRVVLFNADREGICETLTLLAGIDGVFYRQDPPDLILKGIGLLLDKQRWFRREAMDRALQTLLKCAPQVGLNRQSQDEEFDALTKREMTIVRLLSSGAQNKEIANKLHISTNTVKTHLYSVFRKTHCRNRLELLSWVQQHLPVQMLM</sequence>
<keyword evidence="2" id="KW-0238">DNA-binding</keyword>
<dbReference type="EMBL" id="BMLS01000002">
    <property type="protein sequence ID" value="GGO67809.1"/>
    <property type="molecule type" value="Genomic_DNA"/>
</dbReference>
<evidence type="ECO:0000256" key="3">
    <source>
        <dbReference type="ARBA" id="ARBA00023163"/>
    </source>
</evidence>
<dbReference type="AlphaFoldDB" id="A0A918DJ27"/>
<dbReference type="SUPFAM" id="SSF46894">
    <property type="entry name" value="C-terminal effector domain of the bipartite response regulators"/>
    <property type="match status" value="1"/>
</dbReference>
<proteinExistence type="predicted"/>
<dbReference type="GO" id="GO:0003677">
    <property type="term" value="F:DNA binding"/>
    <property type="evidence" value="ECO:0007669"/>
    <property type="project" value="UniProtKB-KW"/>
</dbReference>
<dbReference type="Proteomes" id="UP000606935">
    <property type="component" value="Unassembled WGS sequence"/>
</dbReference>
<organism evidence="5 6">
    <name type="scientific">Bowmanella pacifica</name>
    <dbReference type="NCBI Taxonomy" id="502051"/>
    <lineage>
        <taxon>Bacteria</taxon>
        <taxon>Pseudomonadati</taxon>
        <taxon>Pseudomonadota</taxon>
        <taxon>Gammaproteobacteria</taxon>
        <taxon>Alteromonadales</taxon>
        <taxon>Alteromonadaceae</taxon>
        <taxon>Bowmanella</taxon>
    </lineage>
</organism>
<keyword evidence="3" id="KW-0804">Transcription</keyword>
<protein>
    <recommendedName>
        <fullName evidence="4">HTH luxR-type domain-containing protein</fullName>
    </recommendedName>
</protein>
<dbReference type="Gene3D" id="1.10.10.10">
    <property type="entry name" value="Winged helix-like DNA-binding domain superfamily/Winged helix DNA-binding domain"/>
    <property type="match status" value="1"/>
</dbReference>
<dbReference type="Pfam" id="PF00196">
    <property type="entry name" value="GerE"/>
    <property type="match status" value="1"/>
</dbReference>
<keyword evidence="1" id="KW-0805">Transcription regulation</keyword>
<evidence type="ECO:0000313" key="6">
    <source>
        <dbReference type="Proteomes" id="UP000606935"/>
    </source>
</evidence>
<keyword evidence="6" id="KW-1185">Reference proteome</keyword>
<dbReference type="PANTHER" id="PTHR44688">
    <property type="entry name" value="DNA-BINDING TRANSCRIPTIONAL ACTIVATOR DEVR_DOSR"/>
    <property type="match status" value="1"/>
</dbReference>
<dbReference type="PROSITE" id="PS00622">
    <property type="entry name" value="HTH_LUXR_1"/>
    <property type="match status" value="1"/>
</dbReference>
<evidence type="ECO:0000256" key="2">
    <source>
        <dbReference type="ARBA" id="ARBA00023125"/>
    </source>
</evidence>